<dbReference type="NCBIfam" id="TIGR02037">
    <property type="entry name" value="degP_htrA_DO"/>
    <property type="match status" value="1"/>
</dbReference>
<dbReference type="InterPro" id="IPR001940">
    <property type="entry name" value="Peptidase_S1C"/>
</dbReference>
<comment type="caution">
    <text evidence="18">The sequence shown here is derived from an EMBL/GenBank/DDBJ whole genome shotgun (WGS) entry which is preliminary data.</text>
</comment>
<evidence type="ECO:0000256" key="3">
    <source>
        <dbReference type="ARBA" id="ARBA00010541"/>
    </source>
</evidence>
<organism evidence="18 19">
    <name type="scientific">Herbaspirillum robiniae</name>
    <dbReference type="NCBI Taxonomy" id="2014887"/>
    <lineage>
        <taxon>Bacteria</taxon>
        <taxon>Pseudomonadati</taxon>
        <taxon>Pseudomonadota</taxon>
        <taxon>Betaproteobacteria</taxon>
        <taxon>Burkholderiales</taxon>
        <taxon>Oxalobacteraceae</taxon>
        <taxon>Herbaspirillum</taxon>
    </lineage>
</organism>
<name>A0A2D0B720_9BURK</name>
<feature type="domain" description="PDZ" evidence="17">
    <location>
        <begin position="365"/>
        <end position="455"/>
    </location>
</feature>
<dbReference type="GO" id="GO:0006508">
    <property type="term" value="P:proteolysis"/>
    <property type="evidence" value="ECO:0007669"/>
    <property type="project" value="UniProtKB-KW"/>
</dbReference>
<evidence type="ECO:0000256" key="1">
    <source>
        <dbReference type="ARBA" id="ARBA00001772"/>
    </source>
</evidence>
<dbReference type="Pfam" id="PF13180">
    <property type="entry name" value="PDZ_2"/>
    <property type="match status" value="1"/>
</dbReference>
<feature type="domain" description="PDZ" evidence="17">
    <location>
        <begin position="255"/>
        <end position="351"/>
    </location>
</feature>
<proteinExistence type="inferred from homology"/>
<feature type="binding site" evidence="15">
    <location>
        <begin position="214"/>
        <end position="216"/>
    </location>
    <ligand>
        <name>substrate</name>
    </ligand>
</feature>
<dbReference type="GO" id="GO:0012501">
    <property type="term" value="P:programmed cell death"/>
    <property type="evidence" value="ECO:0007669"/>
    <property type="project" value="TreeGrafter"/>
</dbReference>
<protein>
    <recommendedName>
        <fullName evidence="5">Probable periplasmic serine endoprotease DegP-like</fullName>
        <ecNumber evidence="4">3.4.21.107</ecNumber>
    </recommendedName>
    <alternativeName>
        <fullName evidence="13">Protease Do</fullName>
    </alternativeName>
</protein>
<evidence type="ECO:0000256" key="13">
    <source>
        <dbReference type="ARBA" id="ARBA00032850"/>
    </source>
</evidence>
<dbReference type="GO" id="GO:0042597">
    <property type="term" value="C:periplasmic space"/>
    <property type="evidence" value="ECO:0007669"/>
    <property type="project" value="UniProtKB-SubCell"/>
</dbReference>
<dbReference type="Pfam" id="PF13365">
    <property type="entry name" value="Trypsin_2"/>
    <property type="match status" value="1"/>
</dbReference>
<feature type="active site" description="Charge relay system" evidence="14">
    <location>
        <position position="216"/>
    </location>
</feature>
<dbReference type="InterPro" id="IPR009003">
    <property type="entry name" value="Peptidase_S1_PA"/>
</dbReference>
<sequence length="478" mass="50180">MLASVASLATGQAAVRGILTAAGLSVCLAAPAAQAQTAAPDVLQAVRPPVARPEPDFTRLVKASGNTVVNIGVAREALQRRQNGALPQDRVDESTLGSGFIVGADGYILTNAHVVARGSAISVKLNDRREFKARLLGIDSISDVALLKIDATGLPVIRIGDPARIEVGEWVLAIGAPYGFSNSVTAGIVSAKGRTLPGADYMPFLQTDVPINPGNSGGPLFNMRGEVIGINSRIYSNSGGYQGLSFAIPIDVAMRIKEQLQAKGYVTRGRIGVVVQEVSQALAQSFGLPKPAGALVSYVAPYGAAARGGLQPGDVILKVDRRDVVQSADALSYVADRTPGERVTVQIWRSRALQTLDMSVDASETAALAAPQQQAQPEIPLGMTVRSLQPQERTLFKVDGGLLVERVNLTASRTGVKVGDVVLALNGQSVSTIEGLLDVIRQTGGSSALLVQRGTTRLFVPLELPKPVHEETQTELDP</sequence>
<dbReference type="AlphaFoldDB" id="A0A2D0B720"/>
<dbReference type="InterPro" id="IPR011782">
    <property type="entry name" value="Pept_S1C_Do"/>
</dbReference>
<keyword evidence="12" id="KW-0346">Stress response</keyword>
<evidence type="ECO:0000313" key="18">
    <source>
        <dbReference type="EMBL" id="OWY29921.1"/>
    </source>
</evidence>
<dbReference type="Gene3D" id="2.30.42.10">
    <property type="match status" value="2"/>
</dbReference>
<keyword evidence="9" id="KW-0574">Periplasm</keyword>
<keyword evidence="7 16" id="KW-0732">Signal</keyword>
<evidence type="ECO:0000256" key="5">
    <source>
        <dbReference type="ARBA" id="ARBA00013958"/>
    </source>
</evidence>
<feature type="binding site" evidence="15">
    <location>
        <position position="143"/>
    </location>
    <ligand>
        <name>substrate</name>
    </ligand>
</feature>
<comment type="subcellular location">
    <subcellularLocation>
        <location evidence="2">Periplasm</location>
    </subcellularLocation>
</comment>
<keyword evidence="11" id="KW-0720">Serine protease</keyword>
<accession>A0A2D0B720</accession>
<dbReference type="EMBL" id="NJGU01000004">
    <property type="protein sequence ID" value="OWY29921.1"/>
    <property type="molecule type" value="Genomic_DNA"/>
</dbReference>
<dbReference type="SMART" id="SM00228">
    <property type="entry name" value="PDZ"/>
    <property type="match status" value="2"/>
</dbReference>
<dbReference type="SUPFAM" id="SSF50156">
    <property type="entry name" value="PDZ domain-like"/>
    <property type="match status" value="2"/>
</dbReference>
<keyword evidence="10" id="KW-0378">Hydrolase</keyword>
<evidence type="ECO:0000256" key="16">
    <source>
        <dbReference type="SAM" id="SignalP"/>
    </source>
</evidence>
<evidence type="ECO:0000259" key="17">
    <source>
        <dbReference type="PROSITE" id="PS50106"/>
    </source>
</evidence>
<evidence type="ECO:0000256" key="11">
    <source>
        <dbReference type="ARBA" id="ARBA00022825"/>
    </source>
</evidence>
<dbReference type="Gene3D" id="2.40.10.120">
    <property type="match status" value="1"/>
</dbReference>
<dbReference type="SUPFAM" id="SSF50494">
    <property type="entry name" value="Trypsin-like serine proteases"/>
    <property type="match status" value="1"/>
</dbReference>
<feature type="active site" description="Charge relay system" evidence="14">
    <location>
        <position position="113"/>
    </location>
</feature>
<evidence type="ECO:0000313" key="19">
    <source>
        <dbReference type="Proteomes" id="UP000197596"/>
    </source>
</evidence>
<dbReference type="InterPro" id="IPR041489">
    <property type="entry name" value="PDZ_6"/>
</dbReference>
<feature type="chain" id="PRO_5039178990" description="Probable periplasmic serine endoprotease DegP-like" evidence="16">
    <location>
        <begin position="36"/>
        <end position="478"/>
    </location>
</feature>
<dbReference type="EC" id="3.4.21.107" evidence="4"/>
<evidence type="ECO:0000256" key="10">
    <source>
        <dbReference type="ARBA" id="ARBA00022801"/>
    </source>
</evidence>
<evidence type="ECO:0000256" key="12">
    <source>
        <dbReference type="ARBA" id="ARBA00023016"/>
    </source>
</evidence>
<comment type="similarity">
    <text evidence="3">Belongs to the peptidase S1C family.</text>
</comment>
<keyword evidence="6" id="KW-0645">Protease</keyword>
<evidence type="ECO:0000256" key="9">
    <source>
        <dbReference type="ARBA" id="ARBA00022764"/>
    </source>
</evidence>
<dbReference type="PRINTS" id="PR00834">
    <property type="entry name" value="PROTEASES2C"/>
</dbReference>
<feature type="active site" description="Charge relay system" evidence="14">
    <location>
        <position position="143"/>
    </location>
</feature>
<evidence type="ECO:0000256" key="2">
    <source>
        <dbReference type="ARBA" id="ARBA00004418"/>
    </source>
</evidence>
<feature type="binding site" evidence="15">
    <location>
        <position position="113"/>
    </location>
    <ligand>
        <name>substrate</name>
    </ligand>
</feature>
<evidence type="ECO:0000256" key="15">
    <source>
        <dbReference type="PIRSR" id="PIRSR611782-2"/>
    </source>
</evidence>
<dbReference type="Pfam" id="PF17820">
    <property type="entry name" value="PDZ_6"/>
    <property type="match status" value="1"/>
</dbReference>
<dbReference type="PROSITE" id="PS50106">
    <property type="entry name" value="PDZ"/>
    <property type="match status" value="2"/>
</dbReference>
<evidence type="ECO:0000256" key="7">
    <source>
        <dbReference type="ARBA" id="ARBA00022729"/>
    </source>
</evidence>
<evidence type="ECO:0000256" key="6">
    <source>
        <dbReference type="ARBA" id="ARBA00022670"/>
    </source>
</evidence>
<dbReference type="GO" id="GO:0004252">
    <property type="term" value="F:serine-type endopeptidase activity"/>
    <property type="evidence" value="ECO:0007669"/>
    <property type="project" value="InterPro"/>
</dbReference>
<reference evidence="18 19" key="1">
    <citation type="submission" date="2017-06" db="EMBL/GenBank/DDBJ databases">
        <title>Herbaspirillum phytohormonus sp. nov., isolated from the root nodule of Robinia pseudoacacia in lead-zinc mine.</title>
        <authorList>
            <person name="Fan M."/>
            <person name="Lin Y."/>
        </authorList>
    </citation>
    <scope>NUCLEOTIDE SEQUENCE [LARGE SCALE GENOMIC DNA]</scope>
    <source>
        <strain evidence="18 19">HZ10</strain>
    </source>
</reference>
<dbReference type="Proteomes" id="UP000197596">
    <property type="component" value="Unassembled WGS sequence"/>
</dbReference>
<dbReference type="InterPro" id="IPR001478">
    <property type="entry name" value="PDZ"/>
</dbReference>
<gene>
    <name evidence="18" type="ORF">CEJ42_08720</name>
</gene>
<dbReference type="PANTHER" id="PTHR22939:SF130">
    <property type="entry name" value="PERIPLASMIC SERINE ENDOPROTEASE DEGP-LIKE-RELATED"/>
    <property type="match status" value="1"/>
</dbReference>
<evidence type="ECO:0000256" key="8">
    <source>
        <dbReference type="ARBA" id="ARBA00022737"/>
    </source>
</evidence>
<keyword evidence="8" id="KW-0677">Repeat</keyword>
<dbReference type="PANTHER" id="PTHR22939">
    <property type="entry name" value="SERINE PROTEASE FAMILY S1C HTRA-RELATED"/>
    <property type="match status" value="1"/>
</dbReference>
<comment type="catalytic activity">
    <reaction evidence="1">
        <text>Acts on substrates that are at least partially unfolded. The cleavage site P1 residue is normally between a pair of hydrophobic residues, such as Val-|-Val.</text>
        <dbReference type="EC" id="3.4.21.107"/>
    </reaction>
</comment>
<dbReference type="InterPro" id="IPR036034">
    <property type="entry name" value="PDZ_sf"/>
</dbReference>
<feature type="signal peptide" evidence="16">
    <location>
        <begin position="1"/>
        <end position="35"/>
    </location>
</feature>
<evidence type="ECO:0000256" key="14">
    <source>
        <dbReference type="PIRSR" id="PIRSR611782-1"/>
    </source>
</evidence>
<dbReference type="RefSeq" id="WP_088750655.1">
    <property type="nucleotide sequence ID" value="NZ_NJGU01000004.1"/>
</dbReference>
<evidence type="ECO:0000256" key="4">
    <source>
        <dbReference type="ARBA" id="ARBA00013035"/>
    </source>
</evidence>